<dbReference type="RefSeq" id="WP_374037306.1">
    <property type="nucleotide sequence ID" value="NZ_CP169082.1"/>
</dbReference>
<accession>A0ABW0FRZ2</accession>
<evidence type="ECO:0000256" key="1">
    <source>
        <dbReference type="SAM" id="SignalP"/>
    </source>
</evidence>
<evidence type="ECO:0000313" key="3">
    <source>
        <dbReference type="Proteomes" id="UP001596152"/>
    </source>
</evidence>
<reference evidence="3" key="1">
    <citation type="journal article" date="2019" name="Int. J. Syst. Evol. Microbiol.">
        <title>The Global Catalogue of Microorganisms (GCM) 10K type strain sequencing project: providing services to taxonomists for standard genome sequencing and annotation.</title>
        <authorList>
            <consortium name="The Broad Institute Genomics Platform"/>
            <consortium name="The Broad Institute Genome Sequencing Center for Infectious Disease"/>
            <person name="Wu L."/>
            <person name="Ma J."/>
        </authorList>
    </citation>
    <scope>NUCLEOTIDE SEQUENCE [LARGE SCALE GENOMIC DNA]</scope>
    <source>
        <strain evidence="3">JCM 12125</strain>
    </source>
</reference>
<feature type="signal peptide" evidence="1">
    <location>
        <begin position="1"/>
        <end position="25"/>
    </location>
</feature>
<sequence>MKPTKTFTALAAGAVVLSMAPLAHAQSSYGQQPTGQEVFGQILQNLFGGQTMGSLDSEWTRGRRALGAQQATFNTRLDAQVRSGALTQYSADRIRTDYDALVQLEARYAQDGRFTTQERQDLTSRYNALTTALNSGGYGDDLGGYQSAADGRAAFEARVTAAVNARTLTRTDATRLRSDYAAIVATEADYMRDGLSARERQDIEARLDAIDARVPGGNTGNTGGWQQQTPRDRLTAIDRALYNLPRADQDRLRPQIDDLTRLEAAYSRNRPSSDDTAYLERRLGELETQARVRR</sequence>
<name>A0ABW0FRZ2_9CAUL</name>
<evidence type="ECO:0000313" key="2">
    <source>
        <dbReference type="EMBL" id="MFC5344151.1"/>
    </source>
</evidence>
<keyword evidence="3" id="KW-1185">Reference proteome</keyword>
<organism evidence="2 3">
    <name type="scientific">Brevundimonas staleyi</name>
    <dbReference type="NCBI Taxonomy" id="74326"/>
    <lineage>
        <taxon>Bacteria</taxon>
        <taxon>Pseudomonadati</taxon>
        <taxon>Pseudomonadota</taxon>
        <taxon>Alphaproteobacteria</taxon>
        <taxon>Caulobacterales</taxon>
        <taxon>Caulobacteraceae</taxon>
        <taxon>Brevundimonas</taxon>
    </lineage>
</organism>
<feature type="chain" id="PRO_5047539960" evidence="1">
    <location>
        <begin position="26"/>
        <end position="294"/>
    </location>
</feature>
<dbReference type="Proteomes" id="UP001596152">
    <property type="component" value="Unassembled WGS sequence"/>
</dbReference>
<comment type="caution">
    <text evidence="2">The sequence shown here is derived from an EMBL/GenBank/DDBJ whole genome shotgun (WGS) entry which is preliminary data.</text>
</comment>
<gene>
    <name evidence="2" type="ORF">ACFPIE_09515</name>
</gene>
<dbReference type="EMBL" id="JBHSLF010000018">
    <property type="protein sequence ID" value="MFC5344151.1"/>
    <property type="molecule type" value="Genomic_DNA"/>
</dbReference>
<protein>
    <submittedName>
        <fullName evidence="2">Uncharacterized protein</fullName>
    </submittedName>
</protein>
<proteinExistence type="predicted"/>
<keyword evidence="1" id="KW-0732">Signal</keyword>